<feature type="DNA-binding region" description="HMG box" evidence="8">
    <location>
        <begin position="554"/>
        <end position="622"/>
    </location>
</feature>
<protein>
    <submittedName>
        <fullName evidence="12">SRY-box transcription factor 5</fullName>
    </submittedName>
</protein>
<feature type="compositionally biased region" description="Low complexity" evidence="10">
    <location>
        <begin position="526"/>
        <end position="538"/>
    </location>
</feature>
<evidence type="ECO:0000256" key="1">
    <source>
        <dbReference type="ARBA" id="ARBA00004123"/>
    </source>
</evidence>
<dbReference type="GO" id="GO:0000978">
    <property type="term" value="F:RNA polymerase II cis-regulatory region sequence-specific DNA binding"/>
    <property type="evidence" value="ECO:0007669"/>
    <property type="project" value="TreeGrafter"/>
</dbReference>
<sequence length="759" mass="83212">MMLDYETCTIWIKMSSKRPASPYGGTDGEVTMATSRQRVEDEENEGLGGVIHLPLASYCGKVSPRSPSNRNLESPANTEHDGTKGSSLSPYPQHNATSPGKEEGVGGGRPCSDGGFGMGPLGTPERRKGSLADVVDTLKQRKMEELIKNEPEGQARLEAWMLPPSFVPGSGHEGKQSESLAEKERQLMGMIGQLSSLREQLLAAHEEQKKLAASQMEKQRQQMELAKQQQDQIARQQQQLLQQQHKINLLQQQIQQVQGQLPPLMIPVFPPDQRTLAAAAAQQGFLMPPGFNYKPGCSDPYPLQLIPTTMAAATPGLGPLQLQQLYAAQLAAMQVSPGAKQQHGGNLPPQANLGTHSPTTNSHPQSDKSRSPPPLEGAQPLNLSAKPKATESKSPNSPPTSPQVPAAAAAATKLGPISSMKHSAPSSIGGPPSRVSSIDLLSSLSSTAYMNDHEAVTKAFAEARQMKEQLKREQQVLDAKVAAVSNLGLNNGRSDKDKAALESLSQQLKQQAEDKFSHAMLDFTMSGDSDGSPSVSDSRIFRESRGRSNNEPHIKRPMNAFMVWAKDERRKILQAFPDMHNSNISKILGSRWKAMTNLEKQPYYEEQARLSKQHLEKYPDYKYKPRPKRTCLVDGKKLRIGEYKAIMRSRRQEMRQYFSVGQQGQLPLSSAGVVYPGALTMAGMPSPQMPSEHSSMSSSPEPTANHHPNPNLAGLKGDEPRIKEEELRLDDSNGDAYDDFDYEDEEADYASDNENHITQ</sequence>
<dbReference type="Ensembl" id="ENSOSIT00000016313.1">
    <property type="protein sequence ID" value="ENSOSIP00000015428.1"/>
    <property type="gene ID" value="ENSOSIG00000008490.1"/>
</dbReference>
<keyword evidence="7 8" id="KW-0539">Nucleus</keyword>
<keyword evidence="5 8" id="KW-0238">DNA-binding</keyword>
<feature type="compositionally biased region" description="Acidic residues" evidence="10">
    <location>
        <begin position="732"/>
        <end position="751"/>
    </location>
</feature>
<dbReference type="GO" id="GO:0032332">
    <property type="term" value="P:positive regulation of chondrocyte differentiation"/>
    <property type="evidence" value="ECO:0007669"/>
    <property type="project" value="TreeGrafter"/>
</dbReference>
<dbReference type="GO" id="GO:0000981">
    <property type="term" value="F:DNA-binding transcription factor activity, RNA polymerase II-specific"/>
    <property type="evidence" value="ECO:0007669"/>
    <property type="project" value="TreeGrafter"/>
</dbReference>
<feature type="compositionally biased region" description="Polar residues" evidence="10">
    <location>
        <begin position="84"/>
        <end position="98"/>
    </location>
</feature>
<feature type="compositionally biased region" description="Basic and acidic residues" evidence="10">
    <location>
        <begin position="539"/>
        <end position="554"/>
    </location>
</feature>
<feature type="compositionally biased region" description="Low complexity" evidence="10">
    <location>
        <begin position="684"/>
        <end position="702"/>
    </location>
</feature>
<evidence type="ECO:0000256" key="5">
    <source>
        <dbReference type="ARBA" id="ARBA00023125"/>
    </source>
</evidence>
<feature type="region of interest" description="Disordered" evidence="10">
    <location>
        <begin position="61"/>
        <end position="131"/>
    </location>
</feature>
<dbReference type="PROSITE" id="PS50118">
    <property type="entry name" value="HMG_BOX_2"/>
    <property type="match status" value="1"/>
</dbReference>
<dbReference type="Pfam" id="PF00505">
    <property type="entry name" value="HMG_box"/>
    <property type="match status" value="1"/>
</dbReference>
<dbReference type="Proteomes" id="UP000694383">
    <property type="component" value="Unplaced"/>
</dbReference>
<dbReference type="GeneTree" id="ENSGT00940000156122"/>
<dbReference type="GO" id="GO:0045165">
    <property type="term" value="P:cell fate commitment"/>
    <property type="evidence" value="ECO:0007669"/>
    <property type="project" value="TreeGrafter"/>
</dbReference>
<dbReference type="AlphaFoldDB" id="A0A8C8DM93"/>
<dbReference type="PANTHER" id="PTHR45789">
    <property type="entry name" value="FI18025P1"/>
    <property type="match status" value="1"/>
</dbReference>
<keyword evidence="2" id="KW-0221">Differentiation</keyword>
<keyword evidence="3" id="KW-0805">Transcription regulation</keyword>
<keyword evidence="4 9" id="KW-0175">Coiled coil</keyword>
<proteinExistence type="predicted"/>
<dbReference type="SMART" id="SM00398">
    <property type="entry name" value="HMG"/>
    <property type="match status" value="1"/>
</dbReference>
<feature type="region of interest" description="Disordered" evidence="10">
    <location>
        <begin position="525"/>
        <end position="554"/>
    </location>
</feature>
<dbReference type="PANTHER" id="PTHR45789:SF3">
    <property type="entry name" value="TRANSCRIPTION FACTOR SOX-5"/>
    <property type="match status" value="1"/>
</dbReference>
<feature type="region of interest" description="Disordered" evidence="10">
    <location>
        <begin position="684"/>
        <end position="759"/>
    </location>
</feature>
<feature type="compositionally biased region" description="Polar residues" evidence="10">
    <location>
        <begin position="352"/>
        <end position="364"/>
    </location>
</feature>
<evidence type="ECO:0000256" key="3">
    <source>
        <dbReference type="ARBA" id="ARBA00023015"/>
    </source>
</evidence>
<feature type="region of interest" description="Disordered" evidence="10">
    <location>
        <begin position="17"/>
        <end position="46"/>
    </location>
</feature>
<reference evidence="12" key="1">
    <citation type="submission" date="2025-08" db="UniProtKB">
        <authorList>
            <consortium name="Ensembl"/>
        </authorList>
    </citation>
    <scope>IDENTIFICATION</scope>
</reference>
<evidence type="ECO:0000256" key="6">
    <source>
        <dbReference type="ARBA" id="ARBA00023163"/>
    </source>
</evidence>
<dbReference type="InterPro" id="IPR009071">
    <property type="entry name" value="HMG_box_dom"/>
</dbReference>
<dbReference type="InterPro" id="IPR036910">
    <property type="entry name" value="HMG_box_dom_sf"/>
</dbReference>
<feature type="compositionally biased region" description="Gly residues" evidence="10">
    <location>
        <begin position="105"/>
        <end position="120"/>
    </location>
</feature>
<evidence type="ECO:0000256" key="4">
    <source>
        <dbReference type="ARBA" id="ARBA00023054"/>
    </source>
</evidence>
<feature type="compositionally biased region" description="Basic and acidic residues" evidence="10">
    <location>
        <begin position="716"/>
        <end position="731"/>
    </location>
</feature>
<feature type="coiled-coil region" evidence="9">
    <location>
        <begin position="453"/>
        <end position="480"/>
    </location>
</feature>
<dbReference type="SUPFAM" id="SSF47095">
    <property type="entry name" value="HMG-box"/>
    <property type="match status" value="1"/>
</dbReference>
<accession>A0A8C8DM93</accession>
<evidence type="ECO:0000313" key="13">
    <source>
        <dbReference type="Proteomes" id="UP000694383"/>
    </source>
</evidence>
<organism evidence="12 13">
    <name type="scientific">Oryzias sinensis</name>
    <name type="common">Chinese medaka</name>
    <dbReference type="NCBI Taxonomy" id="183150"/>
    <lineage>
        <taxon>Eukaryota</taxon>
        <taxon>Metazoa</taxon>
        <taxon>Chordata</taxon>
        <taxon>Craniata</taxon>
        <taxon>Vertebrata</taxon>
        <taxon>Euteleostomi</taxon>
        <taxon>Actinopterygii</taxon>
        <taxon>Neopterygii</taxon>
        <taxon>Teleostei</taxon>
        <taxon>Neoteleostei</taxon>
        <taxon>Acanthomorphata</taxon>
        <taxon>Ovalentaria</taxon>
        <taxon>Atherinomorphae</taxon>
        <taxon>Beloniformes</taxon>
        <taxon>Adrianichthyidae</taxon>
        <taxon>Oryziinae</taxon>
        <taxon>Oryzias</taxon>
    </lineage>
</organism>
<reference evidence="12" key="2">
    <citation type="submission" date="2025-09" db="UniProtKB">
        <authorList>
            <consortium name="Ensembl"/>
        </authorList>
    </citation>
    <scope>IDENTIFICATION</scope>
</reference>
<keyword evidence="13" id="KW-1185">Reference proteome</keyword>
<evidence type="ECO:0000256" key="8">
    <source>
        <dbReference type="PROSITE-ProRule" id="PRU00267"/>
    </source>
</evidence>
<comment type="subcellular location">
    <subcellularLocation>
        <location evidence="1">Nucleus</location>
    </subcellularLocation>
</comment>
<feature type="compositionally biased region" description="Polar residues" evidence="10">
    <location>
        <begin position="65"/>
        <end position="77"/>
    </location>
</feature>
<evidence type="ECO:0000313" key="12">
    <source>
        <dbReference type="Ensembl" id="ENSOSIP00000015428.1"/>
    </source>
</evidence>
<dbReference type="Gene3D" id="1.10.30.10">
    <property type="entry name" value="High mobility group box domain"/>
    <property type="match status" value="1"/>
</dbReference>
<feature type="domain" description="HMG box" evidence="11">
    <location>
        <begin position="554"/>
        <end position="622"/>
    </location>
</feature>
<name>A0A8C8DM93_9TELE</name>
<keyword evidence="6" id="KW-0804">Transcription</keyword>
<evidence type="ECO:0000256" key="10">
    <source>
        <dbReference type="SAM" id="MobiDB-lite"/>
    </source>
</evidence>
<evidence type="ECO:0000256" key="2">
    <source>
        <dbReference type="ARBA" id="ARBA00022782"/>
    </source>
</evidence>
<evidence type="ECO:0000256" key="9">
    <source>
        <dbReference type="SAM" id="Coils"/>
    </source>
</evidence>
<evidence type="ECO:0000256" key="7">
    <source>
        <dbReference type="ARBA" id="ARBA00023242"/>
    </source>
</evidence>
<dbReference type="CDD" id="cd22042">
    <property type="entry name" value="HMG-box_EGL13-like"/>
    <property type="match status" value="1"/>
</dbReference>
<evidence type="ECO:0000259" key="11">
    <source>
        <dbReference type="PROSITE" id="PS50118"/>
    </source>
</evidence>
<feature type="coiled-coil region" evidence="9">
    <location>
        <begin position="180"/>
        <end position="260"/>
    </location>
</feature>
<dbReference type="InterPro" id="IPR051356">
    <property type="entry name" value="SOX/SOX-like_TF"/>
</dbReference>
<dbReference type="GO" id="GO:0005634">
    <property type="term" value="C:nucleus"/>
    <property type="evidence" value="ECO:0007669"/>
    <property type="project" value="UniProtKB-SubCell"/>
</dbReference>
<feature type="region of interest" description="Disordered" evidence="10">
    <location>
        <begin position="337"/>
        <end position="410"/>
    </location>
</feature>